<reference evidence="11" key="2">
    <citation type="journal article" date="2019" name="Curr. Biol.">
        <title>Chromatin organization in early land plants reveals an ancestral association between H3K27me3, transposons, and constitutive heterochromatin.</title>
        <authorList>
            <person name="Montgomery S.A."/>
            <person name="Tanizawa Y."/>
            <person name="Galik B."/>
            <person name="Wang N."/>
            <person name="Ito T."/>
            <person name="Mochizuki T."/>
            <person name="Akimcheva S."/>
            <person name="Bowman J."/>
            <person name="Cognat V."/>
            <person name="Drouard L."/>
            <person name="Ekker H."/>
            <person name="Houng S."/>
            <person name="Kohchi T."/>
            <person name="Lin S."/>
            <person name="Liu L.D."/>
            <person name="Nakamura Y."/>
            <person name="Valeeva L.R."/>
            <person name="Shakirov E.V."/>
            <person name="Shippen D.E."/>
            <person name="Wei W."/>
            <person name="Yagura M."/>
            <person name="Yamaoka S."/>
            <person name="Yamato K.T."/>
            <person name="Liu C."/>
            <person name="Berger F."/>
        </authorList>
    </citation>
    <scope>NUCLEOTIDE SEQUENCE [LARGE SCALE GENOMIC DNA]</scope>
    <source>
        <strain evidence="11">Tak-1</strain>
    </source>
</reference>
<dbReference type="Proteomes" id="UP001162541">
    <property type="component" value="Chromosome 5"/>
</dbReference>
<evidence type="ECO:0000256" key="3">
    <source>
        <dbReference type="ARBA" id="ARBA00012566"/>
    </source>
</evidence>
<gene>
    <name evidence="12" type="ORF">AXG93_2175s1340</name>
    <name evidence="11" type="ORF">Mp_5g18580</name>
</gene>
<keyword evidence="6" id="KW-0326">Glycosidase</keyword>
<evidence type="ECO:0000256" key="6">
    <source>
        <dbReference type="ARBA" id="ARBA00023295"/>
    </source>
</evidence>
<reference evidence="12 13" key="1">
    <citation type="submission" date="2016-03" db="EMBL/GenBank/DDBJ databases">
        <title>Mechanisms controlling the formation of the plant cell surface in tip-growing cells are functionally conserved among land plants.</title>
        <authorList>
            <person name="Honkanen S."/>
            <person name="Jones V.A."/>
            <person name="Morieri G."/>
            <person name="Champion C."/>
            <person name="Hetherington A.J."/>
            <person name="Kelly S."/>
            <person name="Saint-Marcoux D."/>
            <person name="Proust H."/>
            <person name="Prescott H."/>
            <person name="Dolan L."/>
        </authorList>
    </citation>
    <scope>NUCLEOTIDE SEQUENCE [LARGE SCALE GENOMIC DNA]</scope>
    <source>
        <strain evidence="13">cv. Tak-1 and cv. Tak-2</strain>
        <tissue evidence="12">Whole gametophyte</tissue>
    </source>
</reference>
<evidence type="ECO:0000313" key="11">
    <source>
        <dbReference type="EMBL" id="BBN12257.1"/>
    </source>
</evidence>
<comment type="catalytic activity">
    <reaction evidence="7">
        <text>an N(4)-(oligosaccharide-(1-&gt;3)-[oligosaccharide-(1-&gt;6)]-beta-D-Man-(1-&gt;4)-beta-D-GlcNAc-(1-&gt;4)-alpha-D-GlcNAc)-L-asparaginyl-[protein] + H2O = an oligosaccharide-(1-&gt;3)-[oligosaccharide-(1-&gt;6)]-beta-D-Man-(1-&gt;4)-D-GlcNAc + N(4)-(N-acetyl-beta-D-glucosaminyl)-L-asparaginyl-[protein]</text>
        <dbReference type="Rhea" id="RHEA:73067"/>
        <dbReference type="Rhea" id="RHEA-COMP:12603"/>
        <dbReference type="Rhea" id="RHEA-COMP:18176"/>
        <dbReference type="ChEBI" id="CHEBI:15377"/>
        <dbReference type="ChEBI" id="CHEBI:132248"/>
        <dbReference type="ChEBI" id="CHEBI:192714"/>
        <dbReference type="ChEBI" id="CHEBI:192715"/>
        <dbReference type="EC" id="3.2.1.96"/>
    </reaction>
</comment>
<dbReference type="AlphaFoldDB" id="A0A176W7F2"/>
<dbReference type="InterPro" id="IPR057882">
    <property type="entry name" value="ENGase_C"/>
</dbReference>
<dbReference type="FunFam" id="3.20.20.80:FF:000043">
    <property type="entry name" value="cytosolic endo-beta-N-acetylglucosaminidase"/>
    <property type="match status" value="1"/>
</dbReference>
<dbReference type="GO" id="GO:0033925">
    <property type="term" value="F:mannosyl-glycoprotein endo-beta-N-acetylglucosaminidase activity"/>
    <property type="evidence" value="ECO:0007669"/>
    <property type="project" value="UniProtKB-EC"/>
</dbReference>
<dbReference type="EC" id="3.2.1.96" evidence="3"/>
<dbReference type="PANTHER" id="PTHR13246">
    <property type="entry name" value="ENDO BETA N-ACETYLGLUCOSAMINIDASE"/>
    <property type="match status" value="1"/>
</dbReference>
<evidence type="ECO:0000259" key="10">
    <source>
        <dbReference type="Pfam" id="PF25529"/>
    </source>
</evidence>
<dbReference type="GO" id="GO:0005829">
    <property type="term" value="C:cytosol"/>
    <property type="evidence" value="ECO:0007669"/>
    <property type="project" value="UniProtKB-SubCell"/>
</dbReference>
<evidence type="ECO:0000256" key="7">
    <source>
        <dbReference type="ARBA" id="ARBA00034414"/>
    </source>
</evidence>
<organism evidence="12 13">
    <name type="scientific">Marchantia polymorpha subsp. ruderalis</name>
    <dbReference type="NCBI Taxonomy" id="1480154"/>
    <lineage>
        <taxon>Eukaryota</taxon>
        <taxon>Viridiplantae</taxon>
        <taxon>Streptophyta</taxon>
        <taxon>Embryophyta</taxon>
        <taxon>Marchantiophyta</taxon>
        <taxon>Marchantiopsida</taxon>
        <taxon>Marchantiidae</taxon>
        <taxon>Marchantiales</taxon>
        <taxon>Marchantiaceae</taxon>
        <taxon>Marchantia</taxon>
    </lineage>
</organism>
<evidence type="ECO:0000256" key="5">
    <source>
        <dbReference type="ARBA" id="ARBA00022801"/>
    </source>
</evidence>
<feature type="domain" description="Cytosolic endo-beta-N-acetylglucosaminidase TIM barrel" evidence="9">
    <location>
        <begin position="62"/>
        <end position="333"/>
    </location>
</feature>
<comment type="similarity">
    <text evidence="2">Belongs to the glycosyl hydrolase 85 family.</text>
</comment>
<proteinExistence type="inferred from homology"/>
<comment type="subcellular location">
    <subcellularLocation>
        <location evidence="1">Cytoplasm</location>
        <location evidence="1">Cytosol</location>
    </subcellularLocation>
</comment>
<dbReference type="GO" id="GO:0006491">
    <property type="term" value="P:N-glycan processing"/>
    <property type="evidence" value="ECO:0007669"/>
    <property type="project" value="UniProtKB-ARBA"/>
</dbReference>
<dbReference type="Pfam" id="PF25529">
    <property type="entry name" value="Ig_ENGASE1_C"/>
    <property type="match status" value="1"/>
</dbReference>
<reference evidence="14" key="3">
    <citation type="journal article" date="2020" name="Curr. Biol.">
        <title>Chromatin organization in early land plants reveals an ancestral association between H3K27me3, transposons, and constitutive heterochromatin.</title>
        <authorList>
            <person name="Montgomery S.A."/>
            <person name="Tanizawa Y."/>
            <person name="Galik B."/>
            <person name="Wang N."/>
            <person name="Ito T."/>
            <person name="Mochizuki T."/>
            <person name="Akimcheva S."/>
            <person name="Bowman J.L."/>
            <person name="Cognat V."/>
            <person name="Marechal-Drouard L."/>
            <person name="Ekker H."/>
            <person name="Hong S.F."/>
            <person name="Kohchi T."/>
            <person name="Lin S.S."/>
            <person name="Liu L.D."/>
            <person name="Nakamura Y."/>
            <person name="Valeeva L.R."/>
            <person name="Shakirov E.V."/>
            <person name="Shippen D.E."/>
            <person name="Wei W.L."/>
            <person name="Yagura M."/>
            <person name="Yamaoka S."/>
            <person name="Yamato K.T."/>
            <person name="Liu C."/>
            <person name="Berger F."/>
        </authorList>
    </citation>
    <scope>NUCLEOTIDE SEQUENCE [LARGE SCALE GENOMIC DNA]</scope>
    <source>
        <strain evidence="14">Tak-1</strain>
    </source>
</reference>
<dbReference type="Pfam" id="PF03644">
    <property type="entry name" value="Glyco_hydro_85"/>
    <property type="match status" value="1"/>
</dbReference>
<comment type="function">
    <text evidence="8">Endoglycosidase that releases N-glycans from glycoproteins by cleaving the beta-1,4-glycosidic bond in the N,N'-diacetylchitobiose core. Involved in the production of high-mannose type N-glycans during plant development and fruit maturation.</text>
</comment>
<feature type="domain" description="Cytosolic endo-beta-N-acetylglucosaminidase C-terminal" evidence="10">
    <location>
        <begin position="595"/>
        <end position="696"/>
    </location>
</feature>
<dbReference type="EMBL" id="LVLJ01001709">
    <property type="protein sequence ID" value="OAE28551.1"/>
    <property type="molecule type" value="Genomic_DNA"/>
</dbReference>
<evidence type="ECO:0000313" key="13">
    <source>
        <dbReference type="Proteomes" id="UP000077202"/>
    </source>
</evidence>
<evidence type="ECO:0000256" key="2">
    <source>
        <dbReference type="ARBA" id="ARBA00007849"/>
    </source>
</evidence>
<accession>A0A176W7F2</accession>
<evidence type="ECO:0000256" key="8">
    <source>
        <dbReference type="ARBA" id="ARBA00060018"/>
    </source>
</evidence>
<keyword evidence="5" id="KW-0378">Hydrolase</keyword>
<evidence type="ECO:0000256" key="1">
    <source>
        <dbReference type="ARBA" id="ARBA00004514"/>
    </source>
</evidence>
<dbReference type="EMBL" id="AP019870">
    <property type="protein sequence ID" value="BBN12257.1"/>
    <property type="molecule type" value="Genomic_DNA"/>
</dbReference>
<dbReference type="Gene3D" id="3.20.20.80">
    <property type="entry name" value="Glycosidases"/>
    <property type="match status" value="1"/>
</dbReference>
<dbReference type="Proteomes" id="UP000077202">
    <property type="component" value="Unassembled WGS sequence"/>
</dbReference>
<keyword evidence="4" id="KW-0963">Cytoplasm</keyword>
<protein>
    <recommendedName>
        <fullName evidence="3">mannosyl-glycoprotein endo-beta-N-acetylglucosaminidase</fullName>
        <ecNumber evidence="3">3.2.1.96</ecNumber>
    </recommendedName>
</protein>
<evidence type="ECO:0000313" key="12">
    <source>
        <dbReference type="EMBL" id="OAE28551.1"/>
    </source>
</evidence>
<evidence type="ECO:0000259" key="9">
    <source>
        <dbReference type="Pfam" id="PF03644"/>
    </source>
</evidence>
<dbReference type="Gene3D" id="2.60.120.260">
    <property type="entry name" value="Galactose-binding domain-like"/>
    <property type="match status" value="1"/>
</dbReference>
<evidence type="ECO:0000313" key="14">
    <source>
        <dbReference type="Proteomes" id="UP001162541"/>
    </source>
</evidence>
<dbReference type="CDD" id="cd06547">
    <property type="entry name" value="GH85_ENGase"/>
    <property type="match status" value="1"/>
</dbReference>
<dbReference type="InterPro" id="IPR005201">
    <property type="entry name" value="TIM_ENGase"/>
</dbReference>
<dbReference type="InterPro" id="IPR032979">
    <property type="entry name" value="ENGase"/>
</dbReference>
<keyword evidence="13" id="KW-1185">Reference proteome</keyword>
<name>A0A176W7F2_MARPO</name>
<sequence>MGPEPSLPVSFPIKTLEDLKDGTYYRSFHYMFNKSTVPLKGVATATAKRPRLLACHDYKGGYLDDQWIQGSENGSAYTLTNWRLLDIFIYFSHNLVTLPPPSWVNAAHRHGVQVLGTFITEWDDGYAKCQELCATEENAIMYASLLAELAQALGFDGWLVNIENKVIDLVPNLKVFVSQLTDSMHAWVPGSTVIWYDSVTVDGSLRWQNRLNDKNMPFFEISDSFFTNYSWQKEYAKESGDLAGEHRRFDVYMGVDVFGRNTYGGGGYQCDVALKAAREAEVSAALFAPGWTYENNKDDNRWWGLIAECWSDARLDPVQLPFFTNFDVGHGRATFIEGRQVSELPWSNLSCQSLQPLLRVEVSSLKQVSITSSRDPPIYSGGSSIHMIGDINTDELCLYQLYRTAVHVEDLHHETSLDVSYSVRVESSSKFALVLKTEDHLGACSIHFLLDMEEEDNNATSITKYEIGHTSVIFDYYKRKGECRTSADTRAEASGTEFDSCKSLSNREYTLTKEKYTITGVFGVCSTADDLRPLLIKLLHENESVFEPGNFLVQEEKEKDGDAQTEEIKANYRAVLGHISLADSSHDCHFSNKDQRFVGTNISWAEGNAGEKFVSVKLVWRGHVEKFTWERFHVYARTRRDEVPLQYLGMAMVEAFYVYELAVSKQATPITFYLQPQCSCGKVQDLSTCPTYKIDVPHPSSAVWMRSQPSLKDWLFV</sequence>
<evidence type="ECO:0000256" key="4">
    <source>
        <dbReference type="ARBA" id="ARBA00022490"/>
    </source>
</evidence>
<dbReference type="PANTHER" id="PTHR13246:SF1">
    <property type="entry name" value="CYTOSOLIC ENDO-BETA-N-ACETYLGLUCOSAMINIDASE"/>
    <property type="match status" value="1"/>
</dbReference>